<dbReference type="PRINTS" id="PR00987">
    <property type="entry name" value="TRNASYNTHGLU"/>
</dbReference>
<evidence type="ECO:0000259" key="9">
    <source>
        <dbReference type="Pfam" id="PF19269"/>
    </source>
</evidence>
<dbReference type="InterPro" id="IPR014729">
    <property type="entry name" value="Rossmann-like_a/b/a_fold"/>
</dbReference>
<dbReference type="Gene3D" id="1.10.10.350">
    <property type="match status" value="1"/>
</dbReference>
<dbReference type="GO" id="GO:0004818">
    <property type="term" value="F:glutamate-tRNA ligase activity"/>
    <property type="evidence" value="ECO:0007669"/>
    <property type="project" value="UniProtKB-UniRule"/>
</dbReference>
<dbReference type="InterPro" id="IPR004527">
    <property type="entry name" value="Glu-tRNA-ligase_bac/mito"/>
</dbReference>
<dbReference type="HAMAP" id="MF_00022">
    <property type="entry name" value="Glu_tRNA_synth_type1"/>
    <property type="match status" value="1"/>
</dbReference>
<dbReference type="InterPro" id="IPR001412">
    <property type="entry name" value="aa-tRNA-synth_I_CS"/>
</dbReference>
<evidence type="ECO:0000256" key="1">
    <source>
        <dbReference type="ARBA" id="ARBA00007894"/>
    </source>
</evidence>
<dbReference type="InterPro" id="IPR020751">
    <property type="entry name" value="aa-tRNA-synth_I_codon-bd_sub2"/>
</dbReference>
<dbReference type="EMBL" id="JACOPQ010000002">
    <property type="protein sequence ID" value="MBC5735945.1"/>
    <property type="molecule type" value="Genomic_DNA"/>
</dbReference>
<dbReference type="EC" id="6.1.1.17" evidence="7"/>
<proteinExistence type="inferred from homology"/>
<reference evidence="10" key="1">
    <citation type="submission" date="2020-08" db="EMBL/GenBank/DDBJ databases">
        <title>Genome public.</title>
        <authorList>
            <person name="Liu C."/>
            <person name="Sun Q."/>
        </authorList>
    </citation>
    <scope>NUCLEOTIDE SEQUENCE</scope>
    <source>
        <strain evidence="10">NSJ-52</strain>
    </source>
</reference>
<dbReference type="InterPro" id="IPR049940">
    <property type="entry name" value="GluQ/Sye"/>
</dbReference>
<keyword evidence="3 7" id="KW-0547">Nucleotide-binding</keyword>
<dbReference type="Pfam" id="PF19269">
    <property type="entry name" value="Anticodon_2"/>
    <property type="match status" value="1"/>
</dbReference>
<feature type="domain" description="Glutamyl/glutaminyl-tRNA synthetase class Ib catalytic" evidence="8">
    <location>
        <begin position="29"/>
        <end position="344"/>
    </location>
</feature>
<feature type="binding site" evidence="7">
    <location>
        <position position="276"/>
    </location>
    <ligand>
        <name>ATP</name>
        <dbReference type="ChEBI" id="CHEBI:30616"/>
    </ligand>
</feature>
<comment type="function">
    <text evidence="7">Catalyzes the attachment of glutamate to tRNA(Glu) in a two-step reaction: glutamate is first activated by ATP to form Glu-AMP and then transferred to the acceptor end of tRNA(Glu).</text>
</comment>
<dbReference type="GO" id="GO:0005829">
    <property type="term" value="C:cytosol"/>
    <property type="evidence" value="ECO:0007669"/>
    <property type="project" value="TreeGrafter"/>
</dbReference>
<dbReference type="Proteomes" id="UP000607645">
    <property type="component" value="Unassembled WGS sequence"/>
</dbReference>
<dbReference type="InterPro" id="IPR000924">
    <property type="entry name" value="Glu/Gln-tRNA-synth"/>
</dbReference>
<dbReference type="PANTHER" id="PTHR43311">
    <property type="entry name" value="GLUTAMATE--TRNA LIGASE"/>
    <property type="match status" value="1"/>
</dbReference>
<keyword evidence="5 7" id="KW-0648">Protein biosynthesis</keyword>
<feature type="short sequence motif" description="'HIGH' region" evidence="7">
    <location>
        <begin position="36"/>
        <end position="46"/>
    </location>
</feature>
<dbReference type="AlphaFoldDB" id="A0A8J6JKM0"/>
<comment type="catalytic activity">
    <reaction evidence="7">
        <text>tRNA(Glu) + L-glutamate + ATP = L-glutamyl-tRNA(Glu) + AMP + diphosphate</text>
        <dbReference type="Rhea" id="RHEA:23540"/>
        <dbReference type="Rhea" id="RHEA-COMP:9663"/>
        <dbReference type="Rhea" id="RHEA-COMP:9680"/>
        <dbReference type="ChEBI" id="CHEBI:29985"/>
        <dbReference type="ChEBI" id="CHEBI:30616"/>
        <dbReference type="ChEBI" id="CHEBI:33019"/>
        <dbReference type="ChEBI" id="CHEBI:78442"/>
        <dbReference type="ChEBI" id="CHEBI:78520"/>
        <dbReference type="ChEBI" id="CHEBI:456215"/>
        <dbReference type="EC" id="6.1.1.17"/>
    </reaction>
</comment>
<evidence type="ECO:0000256" key="7">
    <source>
        <dbReference type="HAMAP-Rule" id="MF_00022"/>
    </source>
</evidence>
<dbReference type="SUPFAM" id="SSF52374">
    <property type="entry name" value="Nucleotidylyl transferase"/>
    <property type="match status" value="1"/>
</dbReference>
<evidence type="ECO:0000256" key="6">
    <source>
        <dbReference type="ARBA" id="ARBA00023146"/>
    </source>
</evidence>
<evidence type="ECO:0000256" key="5">
    <source>
        <dbReference type="ARBA" id="ARBA00022917"/>
    </source>
</evidence>
<feature type="domain" description="Aminoacyl-tRNA synthetase class I anticodon-binding" evidence="9">
    <location>
        <begin position="377"/>
        <end position="502"/>
    </location>
</feature>
<dbReference type="GO" id="GO:0008270">
    <property type="term" value="F:zinc ion binding"/>
    <property type="evidence" value="ECO:0007669"/>
    <property type="project" value="InterPro"/>
</dbReference>
<dbReference type="Pfam" id="PF00749">
    <property type="entry name" value="tRNA-synt_1c"/>
    <property type="match status" value="1"/>
</dbReference>
<gene>
    <name evidence="7" type="primary">gltX</name>
    <name evidence="10" type="ORF">H8S62_02815</name>
</gene>
<dbReference type="NCBIfam" id="TIGR00464">
    <property type="entry name" value="gltX_bact"/>
    <property type="match status" value="1"/>
</dbReference>
<keyword evidence="7" id="KW-0963">Cytoplasm</keyword>
<comment type="subunit">
    <text evidence="7">Monomer.</text>
</comment>
<dbReference type="InterPro" id="IPR045462">
    <property type="entry name" value="aa-tRNA-synth_I_cd-bd"/>
</dbReference>
<evidence type="ECO:0000313" key="11">
    <source>
        <dbReference type="Proteomes" id="UP000607645"/>
    </source>
</evidence>
<dbReference type="GO" id="GO:0000049">
    <property type="term" value="F:tRNA binding"/>
    <property type="evidence" value="ECO:0007669"/>
    <property type="project" value="InterPro"/>
</dbReference>
<keyword evidence="11" id="KW-1185">Reference proteome</keyword>
<dbReference type="InterPro" id="IPR008925">
    <property type="entry name" value="aa_tRNA-synth_I_cd-bd_sf"/>
</dbReference>
<comment type="caution">
    <text evidence="7">Lacks conserved residue(s) required for the propagation of feature annotation.</text>
</comment>
<dbReference type="CDD" id="cd00808">
    <property type="entry name" value="GluRS_core"/>
    <property type="match status" value="1"/>
</dbReference>
<dbReference type="InterPro" id="IPR033910">
    <property type="entry name" value="GluRS_core"/>
</dbReference>
<evidence type="ECO:0000256" key="2">
    <source>
        <dbReference type="ARBA" id="ARBA00022598"/>
    </source>
</evidence>
<dbReference type="InterPro" id="IPR020058">
    <property type="entry name" value="Glu/Gln-tRNA-synth_Ib_cat-dom"/>
</dbReference>
<protein>
    <recommendedName>
        <fullName evidence="7">Glutamate--tRNA ligase</fullName>
        <ecNumber evidence="7">6.1.1.17</ecNumber>
    </recommendedName>
    <alternativeName>
        <fullName evidence="7">Glutamyl-tRNA synthetase</fullName>
        <shortName evidence="7">GluRS</shortName>
    </alternativeName>
</protein>
<dbReference type="SUPFAM" id="SSF48163">
    <property type="entry name" value="An anticodon-binding domain of class I aminoacyl-tRNA synthetases"/>
    <property type="match status" value="1"/>
</dbReference>
<comment type="subcellular location">
    <subcellularLocation>
        <location evidence="7">Cytoplasm</location>
    </subcellularLocation>
</comment>
<dbReference type="PANTHER" id="PTHR43311:SF2">
    <property type="entry name" value="GLUTAMATE--TRNA LIGASE, MITOCHONDRIAL-RELATED"/>
    <property type="match status" value="1"/>
</dbReference>
<dbReference type="GO" id="GO:0006424">
    <property type="term" value="P:glutamyl-tRNA aminoacylation"/>
    <property type="evidence" value="ECO:0007669"/>
    <property type="project" value="UniProtKB-UniRule"/>
</dbReference>
<accession>A0A8J6JKM0</accession>
<dbReference type="GO" id="GO:0005524">
    <property type="term" value="F:ATP binding"/>
    <property type="evidence" value="ECO:0007669"/>
    <property type="project" value="UniProtKB-UniRule"/>
</dbReference>
<dbReference type="FunFam" id="3.40.50.620:FF:000045">
    <property type="entry name" value="Glutamate--tRNA ligase, mitochondrial"/>
    <property type="match status" value="1"/>
</dbReference>
<dbReference type="Gene3D" id="3.40.50.620">
    <property type="entry name" value="HUPs"/>
    <property type="match status" value="1"/>
</dbReference>
<comment type="similarity">
    <text evidence="1 7">Belongs to the class-I aminoacyl-tRNA synthetase family. Glutamate--tRNA ligase type 1 subfamily.</text>
</comment>
<evidence type="ECO:0000256" key="3">
    <source>
        <dbReference type="ARBA" id="ARBA00022741"/>
    </source>
</evidence>
<evidence type="ECO:0000256" key="4">
    <source>
        <dbReference type="ARBA" id="ARBA00022840"/>
    </source>
</evidence>
<name>A0A8J6JKM0_9FIRM</name>
<sequence length="508" mass="57203">MVCTEQLLEESPLDKTWFDDMEARIPRGEVRTRFAPSPTGYMHIGNLRTALYTWLIARHQGGKFILRIEDTDQERFVEGATEVIYKTLRQCGLDWDEGPDLGGPVGPYVQTERRDLYGRYAELLIERGHAYRCFCTKERLDSLHGEDGLGGYDGCCRKLSAAEIDEKLAAGVPYVIRQKIPAEGQTTFHDVVFGDITVENATLDDQVLIKSDGLPTYNFANVVDDHLMGITHVVRGSEYLSSAPKYNLLYEGFGWAVPTYVHCSPVMRDAHNKMSKRHGDPSYQDLIAQGYLSEAVENYVTLLGWSPRGEYAEREFFTLSELAEIFDIGGISKSPAVFDIEKLRYFNANYLRSMSPEDFYAGAESYLREAVRTPGIDLRLIAPLVQPRCDTWLDIAPQVDFFDALRSYSNELYCHKKMKTDEANSLEALKLVLPVLEGLGEWSYDAIHDALIGLAEQNGLKNGRIMWPVRTALSGKAVTPGGAVEICHILGRDETLRRIRRGMEQLGG</sequence>
<organism evidence="10 11">
    <name type="scientific">Lawsonibacter faecis</name>
    <dbReference type="NCBI Taxonomy" id="2763052"/>
    <lineage>
        <taxon>Bacteria</taxon>
        <taxon>Bacillati</taxon>
        <taxon>Bacillota</taxon>
        <taxon>Clostridia</taxon>
        <taxon>Eubacteriales</taxon>
        <taxon>Oscillospiraceae</taxon>
        <taxon>Lawsonibacter</taxon>
    </lineage>
</organism>
<keyword evidence="6 7" id="KW-0030">Aminoacyl-tRNA synthetase</keyword>
<evidence type="ECO:0000259" key="8">
    <source>
        <dbReference type="Pfam" id="PF00749"/>
    </source>
</evidence>
<comment type="caution">
    <text evidence="10">The sequence shown here is derived from an EMBL/GenBank/DDBJ whole genome shotgun (WGS) entry which is preliminary data.</text>
</comment>
<evidence type="ECO:0000313" key="10">
    <source>
        <dbReference type="EMBL" id="MBC5735945.1"/>
    </source>
</evidence>
<keyword evidence="4 7" id="KW-0067">ATP-binding</keyword>
<dbReference type="PROSITE" id="PS00178">
    <property type="entry name" value="AA_TRNA_LIGASE_I"/>
    <property type="match status" value="1"/>
</dbReference>
<feature type="short sequence motif" description="'KMSKS' region" evidence="7">
    <location>
        <begin position="273"/>
        <end position="277"/>
    </location>
</feature>
<keyword evidence="2 7" id="KW-0436">Ligase</keyword>